<accession>M2QEN7</accession>
<dbReference type="AlphaFoldDB" id="M2QEN7"/>
<reference evidence="1 2" key="1">
    <citation type="journal article" date="2012" name="Proc. Natl. Acad. Sci. U.S.A.">
        <title>Comparative genomics of Ceriporiopsis subvermispora and Phanerochaete chrysosporium provide insight into selective ligninolysis.</title>
        <authorList>
            <person name="Fernandez-Fueyo E."/>
            <person name="Ruiz-Duenas F.J."/>
            <person name="Ferreira P."/>
            <person name="Floudas D."/>
            <person name="Hibbett D.S."/>
            <person name="Canessa P."/>
            <person name="Larrondo L.F."/>
            <person name="James T.Y."/>
            <person name="Seelenfreund D."/>
            <person name="Lobos S."/>
            <person name="Polanco R."/>
            <person name="Tello M."/>
            <person name="Honda Y."/>
            <person name="Watanabe T."/>
            <person name="Watanabe T."/>
            <person name="Ryu J.S."/>
            <person name="Kubicek C.P."/>
            <person name="Schmoll M."/>
            <person name="Gaskell J."/>
            <person name="Hammel K.E."/>
            <person name="St John F.J."/>
            <person name="Vanden Wymelenberg A."/>
            <person name="Sabat G."/>
            <person name="Splinter BonDurant S."/>
            <person name="Syed K."/>
            <person name="Yadav J.S."/>
            <person name="Doddapaneni H."/>
            <person name="Subramanian V."/>
            <person name="Lavin J.L."/>
            <person name="Oguiza J.A."/>
            <person name="Perez G."/>
            <person name="Pisabarro A.G."/>
            <person name="Ramirez L."/>
            <person name="Santoyo F."/>
            <person name="Master E."/>
            <person name="Coutinho P.M."/>
            <person name="Henrissat B."/>
            <person name="Lombard V."/>
            <person name="Magnuson J.K."/>
            <person name="Kuees U."/>
            <person name="Hori C."/>
            <person name="Igarashi K."/>
            <person name="Samejima M."/>
            <person name="Held B.W."/>
            <person name="Barry K.W."/>
            <person name="LaButti K.M."/>
            <person name="Lapidus A."/>
            <person name="Lindquist E.A."/>
            <person name="Lucas S.M."/>
            <person name="Riley R."/>
            <person name="Salamov A.A."/>
            <person name="Hoffmeister D."/>
            <person name="Schwenk D."/>
            <person name="Hadar Y."/>
            <person name="Yarden O."/>
            <person name="de Vries R.P."/>
            <person name="Wiebenga A."/>
            <person name="Stenlid J."/>
            <person name="Eastwood D."/>
            <person name="Grigoriev I.V."/>
            <person name="Berka R.M."/>
            <person name="Blanchette R.A."/>
            <person name="Kersten P."/>
            <person name="Martinez A.T."/>
            <person name="Vicuna R."/>
            <person name="Cullen D."/>
        </authorList>
    </citation>
    <scope>NUCLEOTIDE SEQUENCE [LARGE SCALE GENOMIC DNA]</scope>
    <source>
        <strain evidence="1 2">B</strain>
    </source>
</reference>
<dbReference type="Gene3D" id="3.80.10.10">
    <property type="entry name" value="Ribonuclease Inhibitor"/>
    <property type="match status" value="1"/>
</dbReference>
<gene>
    <name evidence="1" type="ORF">CERSUDRAFT_96628</name>
</gene>
<organism evidence="1 2">
    <name type="scientific">Ceriporiopsis subvermispora (strain B)</name>
    <name type="common">White-rot fungus</name>
    <name type="synonym">Gelatoporia subvermispora</name>
    <dbReference type="NCBI Taxonomy" id="914234"/>
    <lineage>
        <taxon>Eukaryota</taxon>
        <taxon>Fungi</taxon>
        <taxon>Dikarya</taxon>
        <taxon>Basidiomycota</taxon>
        <taxon>Agaricomycotina</taxon>
        <taxon>Agaricomycetes</taxon>
        <taxon>Polyporales</taxon>
        <taxon>Gelatoporiaceae</taxon>
        <taxon>Gelatoporia</taxon>
    </lineage>
</organism>
<dbReference type="InterPro" id="IPR032675">
    <property type="entry name" value="LRR_dom_sf"/>
</dbReference>
<sequence length="318" mass="35873">MSARRTWFNALGEKDFRATTLAIQAEHCQFVAWTLDNWAITAFLEMHLNAIRHFSNIHTLEFHSVHIPVSIWDLRGPFQNVKSMLFSECRFEAFTAISFHSHINVRLTNLSIFGCHDLEPDHVVELSLFVFREPLRALHTDEYPLCSVILGQAVPEHGSPIEELSLKFTSHWIANSSFITISRLLENAPHIQTLSLTHGPPPAYMGVSSLTISPLALPRLRSLHCPVNWAPGLARNRPVEQLRLVDTYGRHMLADEIIAAVSASSAVIKDLEISVDSFCAVPIHELCPGLQDLTLIPNRNSSYENSFARFEVDIFSCR</sequence>
<dbReference type="EMBL" id="KB445800">
    <property type="protein sequence ID" value="EMD35513.1"/>
    <property type="molecule type" value="Genomic_DNA"/>
</dbReference>
<protein>
    <recommendedName>
        <fullName evidence="3">F-box domain-containing protein</fullName>
    </recommendedName>
</protein>
<evidence type="ECO:0000313" key="1">
    <source>
        <dbReference type="EMBL" id="EMD35513.1"/>
    </source>
</evidence>
<dbReference type="SUPFAM" id="SSF52047">
    <property type="entry name" value="RNI-like"/>
    <property type="match status" value="1"/>
</dbReference>
<name>M2QEN7_CERS8</name>
<evidence type="ECO:0000313" key="2">
    <source>
        <dbReference type="Proteomes" id="UP000016930"/>
    </source>
</evidence>
<proteinExistence type="predicted"/>
<keyword evidence="2" id="KW-1185">Reference proteome</keyword>
<dbReference type="HOGENOM" id="CLU_874357_0_0_1"/>
<evidence type="ECO:0008006" key="3">
    <source>
        <dbReference type="Google" id="ProtNLM"/>
    </source>
</evidence>
<dbReference type="OrthoDB" id="3256662at2759"/>
<dbReference type="Proteomes" id="UP000016930">
    <property type="component" value="Unassembled WGS sequence"/>
</dbReference>